<sequence length="151" mass="16419">YATDVDGIGYHAGLNTVYLLQYQNVPIAGAAPIDVLSTLENPVNFRGRVTAGADKDGWSLNGAVNYVNHYSDPTGLVPVSIASWTTVDLQMAYRVVSGHLPWNGLQVALSCTNCLNRAPPPVKTTSYLFGYDPTNSSPMGRFLSLTVRKRW</sequence>
<comment type="subcellular location">
    <subcellularLocation>
        <location evidence="1">Cell outer membrane</location>
    </subcellularLocation>
</comment>
<reference evidence="4" key="2">
    <citation type="journal article" date="2014" name="ISME J.">
        <title>Microbial stratification in low pH oxic and suboxic macroscopic growths along an acid mine drainage.</title>
        <authorList>
            <person name="Mendez-Garcia C."/>
            <person name="Mesa V."/>
            <person name="Sprenger R.R."/>
            <person name="Richter M."/>
            <person name="Diez M.S."/>
            <person name="Solano J."/>
            <person name="Bargiela R."/>
            <person name="Golyshina O.V."/>
            <person name="Manteca A."/>
            <person name="Ramos J.L."/>
            <person name="Gallego J.R."/>
            <person name="Llorente I."/>
            <person name="Martins Dos Santos V.A."/>
            <person name="Jensen O.N."/>
            <person name="Pelaez A.I."/>
            <person name="Sanchez J."/>
            <person name="Ferrer M."/>
        </authorList>
    </citation>
    <scope>NUCLEOTIDE SEQUENCE</scope>
</reference>
<proteinExistence type="predicted"/>
<name>T0YVY6_9ZZZZ</name>
<evidence type="ECO:0000313" key="4">
    <source>
        <dbReference type="EMBL" id="EQD39776.1"/>
    </source>
</evidence>
<keyword evidence="4" id="KW-0675">Receptor</keyword>
<protein>
    <submittedName>
        <fullName evidence="4">TonB-dependent receptor-like protein</fullName>
    </submittedName>
</protein>
<evidence type="ECO:0000256" key="2">
    <source>
        <dbReference type="ARBA" id="ARBA00023136"/>
    </source>
</evidence>
<accession>T0YVY6</accession>
<keyword evidence="3" id="KW-0998">Cell outer membrane</keyword>
<evidence type="ECO:0000256" key="1">
    <source>
        <dbReference type="ARBA" id="ARBA00004442"/>
    </source>
</evidence>
<feature type="non-terminal residue" evidence="4">
    <location>
        <position position="1"/>
    </location>
</feature>
<dbReference type="AlphaFoldDB" id="T0YVY6"/>
<comment type="caution">
    <text evidence="4">The sequence shown here is derived from an EMBL/GenBank/DDBJ whole genome shotgun (WGS) entry which is preliminary data.</text>
</comment>
<dbReference type="EMBL" id="AUZX01012294">
    <property type="protein sequence ID" value="EQD39776.1"/>
    <property type="molecule type" value="Genomic_DNA"/>
</dbReference>
<organism evidence="4">
    <name type="scientific">mine drainage metagenome</name>
    <dbReference type="NCBI Taxonomy" id="410659"/>
    <lineage>
        <taxon>unclassified sequences</taxon>
        <taxon>metagenomes</taxon>
        <taxon>ecological metagenomes</taxon>
    </lineage>
</organism>
<reference evidence="4" key="1">
    <citation type="submission" date="2013-08" db="EMBL/GenBank/DDBJ databases">
        <authorList>
            <person name="Mendez C."/>
            <person name="Richter M."/>
            <person name="Ferrer M."/>
            <person name="Sanchez J."/>
        </authorList>
    </citation>
    <scope>NUCLEOTIDE SEQUENCE</scope>
</reference>
<dbReference type="Gene3D" id="2.40.170.20">
    <property type="entry name" value="TonB-dependent receptor, beta-barrel domain"/>
    <property type="match status" value="1"/>
</dbReference>
<dbReference type="InterPro" id="IPR036942">
    <property type="entry name" value="Beta-barrel_TonB_sf"/>
</dbReference>
<dbReference type="SUPFAM" id="SSF56935">
    <property type="entry name" value="Porins"/>
    <property type="match status" value="1"/>
</dbReference>
<keyword evidence="2" id="KW-0472">Membrane</keyword>
<evidence type="ECO:0000256" key="3">
    <source>
        <dbReference type="ARBA" id="ARBA00023237"/>
    </source>
</evidence>
<gene>
    <name evidence="4" type="ORF">B1A_16736</name>
</gene>
<dbReference type="GO" id="GO:0009279">
    <property type="term" value="C:cell outer membrane"/>
    <property type="evidence" value="ECO:0007669"/>
    <property type="project" value="UniProtKB-SubCell"/>
</dbReference>